<organism evidence="1 2">
    <name type="scientific">Pseudidiomarina fusca</name>
    <dbReference type="NCBI Taxonomy" id="2965078"/>
    <lineage>
        <taxon>Bacteria</taxon>
        <taxon>Pseudomonadati</taxon>
        <taxon>Pseudomonadota</taxon>
        <taxon>Gammaproteobacteria</taxon>
        <taxon>Alteromonadales</taxon>
        <taxon>Idiomarinaceae</taxon>
        <taxon>Pseudidiomarina</taxon>
    </lineage>
</organism>
<keyword evidence="2" id="KW-1185">Reference proteome</keyword>
<evidence type="ECO:0000313" key="2">
    <source>
        <dbReference type="Proteomes" id="UP001305027"/>
    </source>
</evidence>
<evidence type="ECO:0000313" key="1">
    <source>
        <dbReference type="EMBL" id="MDT7526993.1"/>
    </source>
</evidence>
<dbReference type="EMBL" id="JANFPJ010000073">
    <property type="protein sequence ID" value="MDT7526993.1"/>
    <property type="molecule type" value="Genomic_DNA"/>
</dbReference>
<proteinExistence type="predicted"/>
<dbReference type="RefSeq" id="WP_313933494.1">
    <property type="nucleotide sequence ID" value="NZ_JANFPJ010000073.1"/>
</dbReference>
<comment type="caution">
    <text evidence="1">The sequence shown here is derived from an EMBL/GenBank/DDBJ whole genome shotgun (WGS) entry which is preliminary data.</text>
</comment>
<reference evidence="1 2" key="1">
    <citation type="submission" date="2022-07" db="EMBL/GenBank/DDBJ databases">
        <title>Pseudidiomarina sp. nov, a marine bacterium isolated from Pacific Ocean.</title>
        <authorList>
            <person name="Wang Y."/>
        </authorList>
    </citation>
    <scope>NUCLEOTIDE SEQUENCE [LARGE SCALE GENOMIC DNA]</scope>
    <source>
        <strain evidence="1 2">GXY010</strain>
    </source>
</reference>
<accession>A0ABU3L1A1</accession>
<gene>
    <name evidence="1" type="ORF">NOG12_13045</name>
</gene>
<dbReference type="Proteomes" id="UP001305027">
    <property type="component" value="Unassembled WGS sequence"/>
</dbReference>
<sequence length="181" mass="20394">MAWLPMYLIDEDLKSLSDFLRSEDEISLIKPVGKGRWQAFSDFEIGESGCYCLFHSGAGPLPLLAENHDDPDGEVSDPFEGWQERRAGANPNQPYFGAGHPAIFWLNARLKVDGKVGLSSFEWIGNHYAQIGKPAPDVAKKWWGRLGRWVRKQSFKIPRHGELDGNGKDIWAFSGAMLEFE</sequence>
<name>A0ABU3L1A1_9GAMM</name>
<protein>
    <submittedName>
        <fullName evidence="1">Uncharacterized protein</fullName>
    </submittedName>
</protein>